<dbReference type="CDD" id="cd03263">
    <property type="entry name" value="ABC_subfamily_A"/>
    <property type="match status" value="2"/>
</dbReference>
<feature type="transmembrane region" description="Helical" evidence="10">
    <location>
        <begin position="227"/>
        <end position="245"/>
    </location>
</feature>
<keyword evidence="6" id="KW-0547">Nucleotide-binding</keyword>
<keyword evidence="5" id="KW-0677">Repeat</keyword>
<dbReference type="Gene3D" id="3.40.50.300">
    <property type="entry name" value="P-loop containing nucleotide triphosphate hydrolases"/>
    <property type="match status" value="2"/>
</dbReference>
<keyword evidence="9 10" id="KW-0472">Membrane</keyword>
<dbReference type="OrthoDB" id="8061355at2759"/>
<dbReference type="InterPro" id="IPR013525">
    <property type="entry name" value="ABC2_TM"/>
</dbReference>
<feature type="transmembrane region" description="Helical" evidence="10">
    <location>
        <begin position="163"/>
        <end position="180"/>
    </location>
</feature>
<reference evidence="13" key="1">
    <citation type="journal article" date="2006" name="PLoS Biol.">
        <title>Macronuclear genome sequence of the ciliate Tetrahymena thermophila, a model eukaryote.</title>
        <authorList>
            <person name="Eisen J.A."/>
            <person name="Coyne R.S."/>
            <person name="Wu M."/>
            <person name="Wu D."/>
            <person name="Thiagarajan M."/>
            <person name="Wortman J.R."/>
            <person name="Badger J.H."/>
            <person name="Ren Q."/>
            <person name="Amedeo P."/>
            <person name="Jones K.M."/>
            <person name="Tallon L.J."/>
            <person name="Delcher A.L."/>
            <person name="Salzberg S.L."/>
            <person name="Silva J.C."/>
            <person name="Haas B.J."/>
            <person name="Majoros W.H."/>
            <person name="Farzad M."/>
            <person name="Carlton J.M."/>
            <person name="Smith R.K. Jr."/>
            <person name="Garg J."/>
            <person name="Pearlman R.E."/>
            <person name="Karrer K.M."/>
            <person name="Sun L."/>
            <person name="Manning G."/>
            <person name="Elde N.C."/>
            <person name="Turkewitz A.P."/>
            <person name="Asai D.J."/>
            <person name="Wilkes D.E."/>
            <person name="Wang Y."/>
            <person name="Cai H."/>
            <person name="Collins K."/>
            <person name="Stewart B.A."/>
            <person name="Lee S.R."/>
            <person name="Wilamowska K."/>
            <person name="Weinberg Z."/>
            <person name="Ruzzo W.L."/>
            <person name="Wloga D."/>
            <person name="Gaertig J."/>
            <person name="Frankel J."/>
            <person name="Tsao C.-C."/>
            <person name="Gorovsky M.A."/>
            <person name="Keeling P.J."/>
            <person name="Waller R.F."/>
            <person name="Patron N.J."/>
            <person name="Cherry J.M."/>
            <person name="Stover N.A."/>
            <person name="Krieger C.J."/>
            <person name="del Toro C."/>
            <person name="Ryder H.F."/>
            <person name="Williamson S.C."/>
            <person name="Barbeau R.A."/>
            <person name="Hamilton E.P."/>
            <person name="Orias E."/>
        </authorList>
    </citation>
    <scope>NUCLEOTIDE SEQUENCE [LARGE SCALE GENOMIC DNA]</scope>
    <source>
        <strain evidence="13">SB210</strain>
    </source>
</reference>
<feature type="transmembrane region" description="Helical" evidence="10">
    <location>
        <begin position="186"/>
        <end position="206"/>
    </location>
</feature>
<dbReference type="SUPFAM" id="SSF52540">
    <property type="entry name" value="P-loop containing nucleoside triphosphate hydrolases"/>
    <property type="match status" value="2"/>
</dbReference>
<evidence type="ECO:0000256" key="10">
    <source>
        <dbReference type="SAM" id="Phobius"/>
    </source>
</evidence>
<dbReference type="PANTHER" id="PTHR19229">
    <property type="entry name" value="ATP-BINDING CASSETTE TRANSPORTER SUBFAMILY A ABCA"/>
    <property type="match status" value="1"/>
</dbReference>
<feature type="domain" description="ABC transporter" evidence="11">
    <location>
        <begin position="1001"/>
        <end position="1233"/>
    </location>
</feature>
<feature type="transmembrane region" description="Helical" evidence="10">
    <location>
        <begin position="786"/>
        <end position="808"/>
    </location>
</feature>
<evidence type="ECO:0000256" key="3">
    <source>
        <dbReference type="ARBA" id="ARBA00022448"/>
    </source>
</evidence>
<name>Q237H7_TETTS</name>
<evidence type="ECO:0000259" key="11">
    <source>
        <dbReference type="PROSITE" id="PS50893"/>
    </source>
</evidence>
<evidence type="ECO:0000256" key="6">
    <source>
        <dbReference type="ARBA" id="ARBA00022741"/>
    </source>
</evidence>
<dbReference type="Pfam" id="PF00005">
    <property type="entry name" value="ABC_tran"/>
    <property type="match status" value="2"/>
</dbReference>
<dbReference type="GO" id="GO:0016020">
    <property type="term" value="C:membrane"/>
    <property type="evidence" value="ECO:0007669"/>
    <property type="project" value="UniProtKB-SubCell"/>
</dbReference>
<dbReference type="KEGG" id="tet:TTHERM_00323080"/>
<feature type="transmembrane region" description="Helical" evidence="10">
    <location>
        <begin position="129"/>
        <end position="151"/>
    </location>
</feature>
<dbReference type="Pfam" id="PF23321">
    <property type="entry name" value="R1_ABCA1"/>
    <property type="match status" value="1"/>
</dbReference>
<evidence type="ECO:0000256" key="7">
    <source>
        <dbReference type="ARBA" id="ARBA00022840"/>
    </source>
</evidence>
<evidence type="ECO:0000313" key="12">
    <source>
        <dbReference type="EMBL" id="EAR92764.3"/>
    </source>
</evidence>
<dbReference type="eggNOG" id="KOG0059">
    <property type="taxonomic scope" value="Eukaryota"/>
</dbReference>
<protein>
    <submittedName>
        <fullName evidence="12">ABC transporter family protein</fullName>
    </submittedName>
</protein>
<dbReference type="SMART" id="SM00382">
    <property type="entry name" value="AAA"/>
    <property type="match status" value="2"/>
</dbReference>
<evidence type="ECO:0000256" key="5">
    <source>
        <dbReference type="ARBA" id="ARBA00022737"/>
    </source>
</evidence>
<dbReference type="PROSITE" id="PS50893">
    <property type="entry name" value="ABC_TRANSPORTER_2"/>
    <property type="match status" value="2"/>
</dbReference>
<comment type="subcellular location">
    <subcellularLocation>
        <location evidence="1">Membrane</location>
        <topology evidence="1">Multi-pass membrane protein</topology>
    </subcellularLocation>
</comment>
<keyword evidence="13" id="KW-1185">Reference proteome</keyword>
<dbReference type="GO" id="GO:0140359">
    <property type="term" value="F:ABC-type transporter activity"/>
    <property type="evidence" value="ECO:0007669"/>
    <property type="project" value="InterPro"/>
</dbReference>
<feature type="domain" description="ABC transporter" evidence="11">
    <location>
        <begin position="326"/>
        <end position="556"/>
    </location>
</feature>
<dbReference type="InterPro" id="IPR026082">
    <property type="entry name" value="ABCA"/>
</dbReference>
<dbReference type="InterPro" id="IPR027417">
    <property type="entry name" value="P-loop_NTPase"/>
</dbReference>
<keyword evidence="8 10" id="KW-1133">Transmembrane helix</keyword>
<feature type="transmembrane region" description="Helical" evidence="10">
    <location>
        <begin position="934"/>
        <end position="955"/>
    </location>
</feature>
<keyword evidence="3" id="KW-0813">Transport</keyword>
<organism evidence="12 13">
    <name type="scientific">Tetrahymena thermophila (strain SB210)</name>
    <dbReference type="NCBI Taxonomy" id="312017"/>
    <lineage>
        <taxon>Eukaryota</taxon>
        <taxon>Sar</taxon>
        <taxon>Alveolata</taxon>
        <taxon>Ciliophora</taxon>
        <taxon>Intramacronucleata</taxon>
        <taxon>Oligohymenophorea</taxon>
        <taxon>Hymenostomatida</taxon>
        <taxon>Tetrahymenina</taxon>
        <taxon>Tetrahymenidae</taxon>
        <taxon>Tetrahymena</taxon>
    </lineage>
</organism>
<feature type="transmembrane region" description="Helical" evidence="10">
    <location>
        <begin position="100"/>
        <end position="123"/>
    </location>
</feature>
<evidence type="ECO:0000256" key="4">
    <source>
        <dbReference type="ARBA" id="ARBA00022692"/>
    </source>
</evidence>
<evidence type="ECO:0000256" key="1">
    <source>
        <dbReference type="ARBA" id="ARBA00004141"/>
    </source>
</evidence>
<feature type="transmembrane region" description="Helical" evidence="10">
    <location>
        <begin position="820"/>
        <end position="843"/>
    </location>
</feature>
<dbReference type="Pfam" id="PF12698">
    <property type="entry name" value="ABC2_membrane_3"/>
    <property type="match status" value="2"/>
</dbReference>
<keyword evidence="4 10" id="KW-0812">Transmembrane</keyword>
<dbReference type="GO" id="GO:0005319">
    <property type="term" value="F:lipid transporter activity"/>
    <property type="evidence" value="ECO:0007669"/>
    <property type="project" value="TreeGrafter"/>
</dbReference>
<dbReference type="FunFam" id="3.40.50.300:FF:000335">
    <property type="entry name" value="ATP binding cassette subfamily A member 5"/>
    <property type="match status" value="1"/>
</dbReference>
<dbReference type="InterPro" id="IPR003439">
    <property type="entry name" value="ABC_transporter-like_ATP-bd"/>
</dbReference>
<feature type="transmembrane region" description="Helical" evidence="10">
    <location>
        <begin position="891"/>
        <end position="914"/>
    </location>
</feature>
<gene>
    <name evidence="12" type="ORF">TTHERM_00323080</name>
</gene>
<dbReference type="InterPro" id="IPR017871">
    <property type="entry name" value="ABC_transporter-like_CS"/>
</dbReference>
<feature type="transmembrane region" description="Helical" evidence="10">
    <location>
        <begin position="855"/>
        <end position="879"/>
    </location>
</feature>
<dbReference type="Proteomes" id="UP000009168">
    <property type="component" value="Unassembled WGS sequence"/>
</dbReference>
<dbReference type="PROSITE" id="PS00211">
    <property type="entry name" value="ABC_TRANSPORTER_1"/>
    <property type="match status" value="2"/>
</dbReference>
<feature type="transmembrane region" description="Helical" evidence="10">
    <location>
        <begin position="745"/>
        <end position="766"/>
    </location>
</feature>
<sequence>MTFSLQFKSVLKKNMVIGWRNKDILKENILPLFAGILLLLVKYLSQLQFMAPLLVPLAISGSSRSTLIQLVDEKAERYKETQKIMGLSQKAYITAWISSSYLRGIFSSITFLIIPAVAGLAFIDSPGPFIGAYLIYYVAAIHQSLCLSTLFSKTKMASEIGTLLTIIPIFLVFLILVQDIRSFVPYYWFLGLFPQCTIAFAYMSSLNDQSTFYQTPPVSDYYTVNDAIGELVMNVFLYIILYFYLDQVIPNEYGVSKHPLFFIKDLFKKSNTDVSSQGENQGLKEALNRNDVSDIEISRASLAQQDTSSADFHEPYPNEKRLPASVLIKGLEKKFGDFTAVNQISIKLYESNIFCLLGHNGAGKTTTISLLTGLLSKTNGQVQMYGKDLETDMDDIRKFIGLCTQRDCLYDDLTFIEHLRLIGNIKGLDGQALEDEVQYILNKTGTQQEANKMSKELSGGQKRKLSLGMALIGGSKVIFLDEPTSGMDNLSRRAIWDILESVRDEKRTLVLTTHHLDEAEVLADRIGIMAKGKFLAVGSSQFIKKNFGEGYSLRISVEDNHLSEFQGSWKQEIKQIIETTLKDTQLNPQTQADTILYLIPFSEQPRFIELFKKLKKFEHVNIDLVMNSLEDAFINIGMDEEKFLEKNKTRLSGLGEKKEATKNEYTNFSDIAVPKCLENPPTYKFVSQLLAIFLRRYFYTIRNTTNWISFIIAFVLLVSATIVVNVITIPAAFEFAKDNFRLTFMSNFLVLAYTFNSSIFISLPVMEREYNLKYALNVMGCRVVPYWLGTFLFDYMIFFLTIVIFLLLCVAQQLTYVTSAFWSVFFILTTFGAAYITSSYFWGFLFKKASAALKFYPLMNFFLIYAIPWILCGPIYQLYKNSYINSDTYSILNGIAQIPSYLISPLFCLQFAFIVVYPQARTNGPNFGTTINTVYGFCLIILASAISFMLITLFIEQKKYGLKNTGGQETEDEILQQIPEQGDELVQEEIARLNQNNNETIRVNGLIKKYETGTLAVKNTKFCVDKGEIFGLLGPNGAGKSTTFSILTSLIPKTYGSLKIKNFEVDKGIMEIYQDVGICPQFDCLWENLTPPEHLKLFGRMKGLSGTDLNESVEYFLQTMQLTEMVLKKAGELSGGNKRKLCVANALIGGPDVQFFDEPSTGVDPIARRFLWNTLTMGMKLRNSAICMTTHTMDEAESLCTKIGILIKGQFQTLGTPQQLRNKYGSGYNITFKLNKNASKEQLEKMIKMQFPNAFMIQDKRSDYSTFQIGKEEFQFLEAFELCENSLKKQNLVDDFSINQSSLEQVYSQFSKFQIEENNEQLLHNQIKTIE</sequence>
<evidence type="ECO:0000256" key="8">
    <source>
        <dbReference type="ARBA" id="ARBA00022989"/>
    </source>
</evidence>
<proteinExistence type="inferred from homology"/>
<keyword evidence="7" id="KW-0067">ATP-binding</keyword>
<evidence type="ECO:0000313" key="13">
    <source>
        <dbReference type="Proteomes" id="UP000009168"/>
    </source>
</evidence>
<feature type="transmembrane region" description="Helical" evidence="10">
    <location>
        <begin position="29"/>
        <end position="45"/>
    </location>
</feature>
<dbReference type="EMBL" id="GG662743">
    <property type="protein sequence ID" value="EAR92764.3"/>
    <property type="molecule type" value="Genomic_DNA"/>
</dbReference>
<dbReference type="GO" id="GO:0005524">
    <property type="term" value="F:ATP binding"/>
    <property type="evidence" value="ECO:0007669"/>
    <property type="project" value="UniProtKB-KW"/>
</dbReference>
<dbReference type="InterPro" id="IPR003593">
    <property type="entry name" value="AAA+_ATPase"/>
</dbReference>
<feature type="transmembrane region" description="Helical" evidence="10">
    <location>
        <begin position="707"/>
        <end position="733"/>
    </location>
</feature>
<dbReference type="RefSeq" id="XP_001013009.3">
    <property type="nucleotide sequence ID" value="XM_001013009.3"/>
</dbReference>
<evidence type="ECO:0000256" key="9">
    <source>
        <dbReference type="ARBA" id="ARBA00023136"/>
    </source>
</evidence>
<dbReference type="PANTHER" id="PTHR19229:SF36">
    <property type="entry name" value="ATP-BINDING CASSETTE SUB-FAMILY A MEMBER 2"/>
    <property type="match status" value="1"/>
</dbReference>
<dbReference type="GeneID" id="7829911"/>
<evidence type="ECO:0000256" key="2">
    <source>
        <dbReference type="ARBA" id="ARBA00008869"/>
    </source>
</evidence>
<dbReference type="GO" id="GO:0016887">
    <property type="term" value="F:ATP hydrolysis activity"/>
    <property type="evidence" value="ECO:0007669"/>
    <property type="project" value="InterPro"/>
</dbReference>
<dbReference type="InParanoid" id="Q237H7"/>
<dbReference type="FunFam" id="3.40.50.300:FF:000298">
    <property type="entry name" value="ATP-binding cassette sub-family A member 12"/>
    <property type="match status" value="1"/>
</dbReference>
<accession>Q237H7</accession>
<dbReference type="HOGENOM" id="CLU_000604_19_1_1"/>
<dbReference type="InterPro" id="IPR056264">
    <property type="entry name" value="R2_ABCA1-4-like"/>
</dbReference>
<comment type="similarity">
    <text evidence="2">Belongs to the ABC transporter superfamily. ABCA family.</text>
</comment>